<accession>A0ACB7GIU1</accession>
<proteinExistence type="predicted"/>
<protein>
    <submittedName>
        <fullName evidence="1">Uncharacterized protein</fullName>
    </submittedName>
</protein>
<name>A0ACB7GIU1_MANES</name>
<dbReference type="EMBL" id="CM004400">
    <property type="protein sequence ID" value="KAG8639423.1"/>
    <property type="molecule type" value="Genomic_DNA"/>
</dbReference>
<organism evidence="1 2">
    <name type="scientific">Manihot esculenta</name>
    <name type="common">Cassava</name>
    <name type="synonym">Jatropha manihot</name>
    <dbReference type="NCBI Taxonomy" id="3983"/>
    <lineage>
        <taxon>Eukaryota</taxon>
        <taxon>Viridiplantae</taxon>
        <taxon>Streptophyta</taxon>
        <taxon>Embryophyta</taxon>
        <taxon>Tracheophyta</taxon>
        <taxon>Spermatophyta</taxon>
        <taxon>Magnoliopsida</taxon>
        <taxon>eudicotyledons</taxon>
        <taxon>Gunneridae</taxon>
        <taxon>Pentapetalae</taxon>
        <taxon>rosids</taxon>
        <taxon>fabids</taxon>
        <taxon>Malpighiales</taxon>
        <taxon>Euphorbiaceae</taxon>
        <taxon>Crotonoideae</taxon>
        <taxon>Manihoteae</taxon>
        <taxon>Manihot</taxon>
    </lineage>
</organism>
<reference evidence="2" key="1">
    <citation type="journal article" date="2016" name="Nat. Biotechnol.">
        <title>Sequencing wild and cultivated cassava and related species reveals extensive interspecific hybridization and genetic diversity.</title>
        <authorList>
            <person name="Bredeson J.V."/>
            <person name="Lyons J.B."/>
            <person name="Prochnik S.E."/>
            <person name="Wu G.A."/>
            <person name="Ha C.M."/>
            <person name="Edsinger-Gonzales E."/>
            <person name="Grimwood J."/>
            <person name="Schmutz J."/>
            <person name="Rabbi I.Y."/>
            <person name="Egesi C."/>
            <person name="Nauluvula P."/>
            <person name="Lebot V."/>
            <person name="Ndunguru J."/>
            <person name="Mkamilo G."/>
            <person name="Bart R.S."/>
            <person name="Setter T.L."/>
            <person name="Gleadow R.M."/>
            <person name="Kulakow P."/>
            <person name="Ferguson M.E."/>
            <person name="Rounsley S."/>
            <person name="Rokhsar D.S."/>
        </authorList>
    </citation>
    <scope>NUCLEOTIDE SEQUENCE [LARGE SCALE GENOMIC DNA]</scope>
    <source>
        <strain evidence="2">cv. AM560-2</strain>
    </source>
</reference>
<evidence type="ECO:0000313" key="2">
    <source>
        <dbReference type="Proteomes" id="UP000091857"/>
    </source>
</evidence>
<gene>
    <name evidence="1" type="ORF">MANES_14G112000v8</name>
</gene>
<comment type="caution">
    <text evidence="1">The sequence shown here is derived from an EMBL/GenBank/DDBJ whole genome shotgun (WGS) entry which is preliminary data.</text>
</comment>
<keyword evidence="2" id="KW-1185">Reference proteome</keyword>
<sequence length="313" mass="35446">MEKKRSWTCTLVVQVSLCVAFYLSLNLGHPQNSVYRSRGGTAGTKPIDVYFLSVGGGFRPLKQQTHLLKLMENVAKAYNAKFVVNISEMGEDDPLTQNASRLLSSMNIPWYTTRASKNQKVGCFMEQINITRGKTLTIASMDTESLQDSMLKGSMNSFANDQLNWLTQTIEANPKSWFIVVGYHPLVVCEDKQEKFEGKNVYEPLRRIFMKYGVDAYLSRQGCINRDFQGCVNYVGITNPMKSEFYSDSLNASRAFQKEMINGFLLHRVGSLEIATYFITLRGEVVNKIVIQQRAGFRVHQTGTGVAFRLYND</sequence>
<evidence type="ECO:0000313" key="1">
    <source>
        <dbReference type="EMBL" id="KAG8639423.1"/>
    </source>
</evidence>
<dbReference type="Proteomes" id="UP000091857">
    <property type="component" value="Chromosome 14"/>
</dbReference>